<evidence type="ECO:0000256" key="3">
    <source>
        <dbReference type="ARBA" id="ARBA00022553"/>
    </source>
</evidence>
<evidence type="ECO:0000256" key="5">
    <source>
        <dbReference type="ARBA" id="ARBA00029454"/>
    </source>
</evidence>
<dbReference type="SUPFAM" id="SSF47336">
    <property type="entry name" value="ACP-like"/>
    <property type="match status" value="6"/>
</dbReference>
<dbReference type="InterPro" id="IPR001242">
    <property type="entry name" value="Condensation_dom"/>
</dbReference>
<accession>A0A6S6WAH2</accession>
<dbReference type="InterPro" id="IPR036736">
    <property type="entry name" value="ACP-like_sf"/>
</dbReference>
<dbReference type="Gene3D" id="3.30.559.10">
    <property type="entry name" value="Chloramphenicol acetyltransferase-like domain"/>
    <property type="match status" value="6"/>
</dbReference>
<dbReference type="PROSITE" id="PS00012">
    <property type="entry name" value="PHOSPHOPANTETHEINE"/>
    <property type="match status" value="1"/>
</dbReference>
<dbReference type="EMBL" id="HG992984">
    <property type="protein sequence ID" value="CAE7199833.1"/>
    <property type="molecule type" value="Genomic_DNA"/>
</dbReference>
<organism evidence="7 8">
    <name type="scientific">Pyrenophora teres f. teres</name>
    <dbReference type="NCBI Taxonomy" id="97479"/>
    <lineage>
        <taxon>Eukaryota</taxon>
        <taxon>Fungi</taxon>
        <taxon>Dikarya</taxon>
        <taxon>Ascomycota</taxon>
        <taxon>Pezizomycotina</taxon>
        <taxon>Dothideomycetes</taxon>
        <taxon>Pleosporomycetidae</taxon>
        <taxon>Pleosporales</taxon>
        <taxon>Pleosporineae</taxon>
        <taxon>Pleosporaceae</taxon>
        <taxon>Pyrenophora</taxon>
    </lineage>
</organism>
<dbReference type="CDD" id="cd19534">
    <property type="entry name" value="E_NRPS"/>
    <property type="match status" value="1"/>
</dbReference>
<gene>
    <name evidence="7" type="ORF">PTTW11_08539</name>
</gene>
<dbReference type="InterPro" id="IPR042099">
    <property type="entry name" value="ANL_N_sf"/>
</dbReference>
<dbReference type="InterPro" id="IPR006162">
    <property type="entry name" value="Ppantetheine_attach_site"/>
</dbReference>
<dbReference type="Pfam" id="PF00550">
    <property type="entry name" value="PP-binding"/>
    <property type="match status" value="6"/>
</dbReference>
<protein>
    <submittedName>
        <fullName evidence="7">HC-toxin synthetase</fullName>
    </submittedName>
</protein>
<dbReference type="PROSITE" id="PS50075">
    <property type="entry name" value="CARRIER"/>
    <property type="match status" value="5"/>
</dbReference>
<dbReference type="FunFam" id="3.30.559.30:FF:000003">
    <property type="entry name" value="Nonribosomal peptide synthase SidD"/>
    <property type="match status" value="1"/>
</dbReference>
<dbReference type="InterPro" id="IPR045851">
    <property type="entry name" value="AMP-bd_C_sf"/>
</dbReference>
<keyword evidence="2" id="KW-0596">Phosphopantetheine</keyword>
<evidence type="ECO:0000259" key="6">
    <source>
        <dbReference type="PROSITE" id="PS50075"/>
    </source>
</evidence>
<proteinExistence type="inferred from homology"/>
<dbReference type="Pfam" id="PF00501">
    <property type="entry name" value="AMP-binding"/>
    <property type="match status" value="5"/>
</dbReference>
<dbReference type="Gene3D" id="2.30.38.10">
    <property type="entry name" value="Luciferase, Domain 3"/>
    <property type="match status" value="2"/>
</dbReference>
<dbReference type="PANTHER" id="PTHR45398:SF1">
    <property type="entry name" value="ENZYME, PUTATIVE (JCVI)-RELATED"/>
    <property type="match status" value="1"/>
</dbReference>
<dbReference type="Gene3D" id="3.40.50.980">
    <property type="match status" value="4"/>
</dbReference>
<keyword evidence="4" id="KW-0436">Ligase</keyword>
<dbReference type="GO" id="GO:0031177">
    <property type="term" value="F:phosphopantetheine binding"/>
    <property type="evidence" value="ECO:0007669"/>
    <property type="project" value="InterPro"/>
</dbReference>
<dbReference type="GO" id="GO:0019748">
    <property type="term" value="P:secondary metabolic process"/>
    <property type="evidence" value="ECO:0007669"/>
    <property type="project" value="UniProtKB-ARBA"/>
</dbReference>
<dbReference type="FunFam" id="3.30.559.30:FF:000005">
    <property type="entry name" value="Nonribosomal peptide synthase Pes1"/>
    <property type="match status" value="2"/>
</dbReference>
<dbReference type="PANTHER" id="PTHR45398">
    <property type="match status" value="1"/>
</dbReference>
<evidence type="ECO:0000313" key="7">
    <source>
        <dbReference type="EMBL" id="CAE7199833.1"/>
    </source>
</evidence>
<dbReference type="InterPro" id="IPR010071">
    <property type="entry name" value="AA_adenyl_dom"/>
</dbReference>
<dbReference type="PROSITE" id="PS00455">
    <property type="entry name" value="AMP_BINDING"/>
    <property type="match status" value="4"/>
</dbReference>
<dbReference type="CDD" id="cd05918">
    <property type="entry name" value="A_NRPS_SidN3_like"/>
    <property type="match status" value="5"/>
</dbReference>
<dbReference type="FunFam" id="3.30.300.30:FF:000015">
    <property type="entry name" value="Nonribosomal peptide synthase SidD"/>
    <property type="match status" value="5"/>
</dbReference>
<dbReference type="Gene3D" id="3.30.559.30">
    <property type="entry name" value="Nonribosomal peptide synthetase, condensation domain"/>
    <property type="match status" value="6"/>
</dbReference>
<evidence type="ECO:0000313" key="8">
    <source>
        <dbReference type="Proteomes" id="UP000472372"/>
    </source>
</evidence>
<dbReference type="SUPFAM" id="SSF56801">
    <property type="entry name" value="Acetyl-CoA synthetase-like"/>
    <property type="match status" value="5"/>
</dbReference>
<evidence type="ECO:0000256" key="2">
    <source>
        <dbReference type="ARBA" id="ARBA00022450"/>
    </source>
</evidence>
<dbReference type="NCBIfam" id="TIGR01733">
    <property type="entry name" value="AA-adenyl-dom"/>
    <property type="match status" value="5"/>
</dbReference>
<dbReference type="Proteomes" id="UP000472372">
    <property type="component" value="Chromosome 8"/>
</dbReference>
<dbReference type="Gene3D" id="3.30.300.30">
    <property type="match status" value="5"/>
</dbReference>
<dbReference type="SUPFAM" id="SSF52777">
    <property type="entry name" value="CoA-dependent acyltransferases"/>
    <property type="match status" value="13"/>
</dbReference>
<feature type="domain" description="Carrier" evidence="6">
    <location>
        <begin position="777"/>
        <end position="850"/>
    </location>
</feature>
<dbReference type="FunFam" id="3.40.50.12780:FF:000014">
    <property type="entry name" value="Nonribosomal peptide synthetase 1"/>
    <property type="match status" value="2"/>
</dbReference>
<dbReference type="NCBIfam" id="NF003417">
    <property type="entry name" value="PRK04813.1"/>
    <property type="match status" value="5"/>
</dbReference>
<feature type="domain" description="Carrier" evidence="6">
    <location>
        <begin position="6154"/>
        <end position="6231"/>
    </location>
</feature>
<dbReference type="FunFam" id="3.30.559.30:FF:000002">
    <property type="entry name" value="Nonribosomal peptide synthase Pes1"/>
    <property type="match status" value="1"/>
</dbReference>
<dbReference type="InterPro" id="IPR020806">
    <property type="entry name" value="PKS_PP-bd"/>
</dbReference>
<dbReference type="Gene3D" id="3.40.50.12780">
    <property type="entry name" value="N-terminal domain of ligase-like"/>
    <property type="match status" value="3"/>
</dbReference>
<dbReference type="Pfam" id="PF00668">
    <property type="entry name" value="Condensation"/>
    <property type="match status" value="6"/>
</dbReference>
<dbReference type="Gene3D" id="1.10.1200.10">
    <property type="entry name" value="ACP-like"/>
    <property type="match status" value="6"/>
</dbReference>
<feature type="domain" description="Carrier" evidence="6">
    <location>
        <begin position="5595"/>
        <end position="5671"/>
    </location>
</feature>
<dbReference type="SMART" id="SM00823">
    <property type="entry name" value="PKS_PP"/>
    <property type="match status" value="3"/>
</dbReference>
<dbReference type="InterPro" id="IPR009081">
    <property type="entry name" value="PP-bd_ACP"/>
</dbReference>
<evidence type="ECO:0000256" key="4">
    <source>
        <dbReference type="ARBA" id="ARBA00022598"/>
    </source>
</evidence>
<keyword evidence="3" id="KW-0597">Phosphoprotein</keyword>
<sequence>MVHQVEVAREPEIASYWAQWKEDATPCYFPSLIENSVARSGRSEQNVILDILKRHYRNLSDEETRLDVLTAWSIVLQLFTGNASVSFRLTSQSGRSRLCSAAIERDTTVNTVRSMLREGLAQSENFKVSDIDSNPGFLASNGRLFCNTAVILDADIPTEEDDMAICLHLHESNHAAEAKLIYSRACLEEDHAADIVSTFQQVLSEVMTKPAALYSELQVLHPISSRKLFEWNAVTPASVDRCVGELFEDQANYTSTNMAIHASDASFTYAELESASRKIAMALQAKSVGPEDVVLLSFPKSAWAVVAMMAVVRAGATMLFFDISHPTARLQEIQNQVQAKIMLTAPQYADAWGWTGAEVLVVDSHLVDSLVDRSLLTSIVQPNNSLYIIYTSGSTGKPKGCCVEHRQFLTGSYAQGKASGMRATDRVLQLASFSFDVSLLEIMTSLITGACVCIPGDASRSRGPAHCIQEFGVTWAFLTPSLVKLMTPDMVPTLRFLVLGGEALGKGDVETWAPTHVQLANGYGPTECSVAATAFPNLSPDSHPSNIGFPLGALIWIVDPEDHRRLVPPGCPGELLVHGPIVARGYYKDTERTDAVFVSDDFPWLPKTGSEEARRMYRSGDLARFNSDGSIHFLGRKGQDSQVKLRGLRIELGEIEHHIAKHEAVRRAAVLLPREGPCKDQLTVVLSLGTVPEPESEKGIQLLQGHFETAEQVKQDVSAHLPAYMVPSLWIVASSIPLSISGKLNRSAVTQFTNSIDDETYNLVTGDVSEVAVIPASPVEEILQQACGEILNVPASSICLNRSFIHNGLDSILGMQLLSRLRAAGIAVSMQDMLASKSLSELAERAQTGDAATTLQTYPISYDLARFESEILPDLPVQAEEIEEVYPLGIMQRGILLSQQRESASYELRILCRATLPHGRESMDIDRLKNAWKSVSNRHASLRTVFTPSLSDDSPCDQLVLKTVEPQISIVSCRNEADVRHAVHQYTIANADKGQRPRVDFVIYMTGEHLYCMAAVDHALIDGVSVLLMFRDLSAAYAGDLDLTRTTRFSHYVGYLQQQDRSVSMDFWKQYLQGISTCHFPVLNDNSHGPNELHELTASVDQSLGLHNFCRTHNITPASLLHLAWAMTLRAYSGTEDVCFGYLSAGRDLLVQDMDDAVGAYINMLVCRMDLGELASSSLLQLAESVQQSFLKSMPHQLCSLADIQHELQLRGPLFNTVLSLQSALGDIIQASKNSIAFEIVDEVDLTEYDISVNIAIARDDVHLSFRHYTSKVSDEMASNVLGTFQNMIRVIVQDHEKRLNEIDLLSENDKHQILSWNEMVWEDHQRCIHDIISEQARRKPNALAIDAHDGRLTYAELDSISSLLASYLSELGVGPETLVPLCFKKSMWVPVAQMAVLKAGGACVAMDPTHPEKRRDELLQQCDAKMALTSPEYIHLFDKLVGKALAISKPLLDGLLEKQFTLPKTWIRPTPSNPCFVVFTSGSTGKPKGIVLEHHALASSSAAHGPIMQYNQPRARILQFASYTFDVSIGETFSGLQMGATVCIPAEEERLDDLAGVINRMNINIAYLTPSVASLLEPSDVPGLKVLALGGEAVRAENVAAWADKLHLIDIYGPAETSVYSTGLCPVTSTDAPGNIGFGLGARMWVTDAGNPDRLCHVGEVGELLIQGPIVARGYLNDLQKTSAAFIPPPRWMVETGMHMSSTEKLYRSGDLCRYNSDGSINVVGRKDMQIKLHGQRIEMAEIEYNILRSDSIANAVVLYPRSGPLGERLVAVIALRESSTAQEDTKTIRLIDPSHNSVAADKIAQGRAYLGKRVPGYMMPSVWLCFDILPLSRNEKTDRVRVLQYVQEMASIPGLATAKPEEQTKVSAPLNSTETTVQGIVAAVLGQPQSKISMDQSFVGMAGDSIQAMQAVAKCRTNGLSVTVKDVLVSKSLRDLAKKARPISSTPNRKIGSDEPFALLANATLEALDKDVKKIGYSGSDDLEDAYPASPMQQGLLIAQAQASGNYKFFALCEATALKSGVKVSVEGLRAAWQQVVNRHAILRTVFVETSNASNDDVSALYTQAVLKQFSARQAQVGDYRALLDQPWTNPIDYEDGLPLHRFTVYENVTESKVYFNLEISHTLIDGASMAIILRDLVSAYQHQSQGPAPLYRNYISMLVERQHPEVENSLTYWSQYLEGVEPCIMPKLLLDQSAPIEDTLENVKVNLPSDTVKKLHAFSKANAVTLASILQTAWAIVVRAYSSNPDVVFGFLASGRDISLDGLENALGPYINMLICRVDANSSNKDSILTTIQKAQSDYLDSLAHQHTPLSQIQHSILDASAGSRLFNSVLSIQRPLSTDDDGNEIKIECVQSYDPTEYDCSVSITASEAVVEANISYMSTYYTTQQATRIGKTFSKILTDMLQDPAAPLTSLEFITPEDKQIILRRNKNGVVPLAAQDLIHAQVVRQAVERPSAPAIASWDGSYSYEELVSVAGRLAHHLRNNRVATEQKVLLAFDKSKWAIVSMLAVLLAGGTYLSIDPAHPPQHHRNIIEQAEPILLLTGSKLYAGKLKAVIETVTVVDETLLAQLQDHSELPGEMVLPDNGAFICTTSGSTGRPKAITITHSSFSSVVAHNPEMGMGSDSRVFQFASYTFDTANSEIWAPLILGACVCIPSENERMNDTAGAINRLAVNWSFFTPSMASLLTPADIPGLKTLALGGELVREDIVKTWKGHARVINSFGPAECSVWTTMADIGHGNPVTTINKGNGGYGSLLWIADTSDVTKLAPIGATGELLIEGPILSRGYLDLQKSAEAFISPPPWRVQDNPNTRLYRSGDLVRYNEDGTVVVVGRQDGQVKLNGQRIDCPEIERNVAAHDLVRFAVIFVPKKGICQRKLTAVVALQQFSERTMVSKELRPISPENAKTAAEQTEEIKEQLRSRVPGYMVPTSWLIVESMALTPSKKVDRVTIARWVETLSNETYTQALDTTAAADQGTIVEQDNLSPEVKLIQRIIATVLNIPLDQVDLNKSFLNLGGDSIQAIGTVVQCRKEGLRLTVKAIMQSKSLHSLAAAAEKSDQPQSQQQEDLVDVPFELSPIQKLYFSDIARSSREPEANHFNQSFLLAVTAKQGADEVANALRQLVEYHPLLRARYSLDKDGSWTQMVPKQVEGSFHFASYAVDSDEEARAIARKQQEQHCIESGPVFASVLLNIEDTGKQLLFLTAHHLVIDLVSWRIIIRQLEDLLTVKGSQLPALKPFPFHSWIKAQADYSAQHLTPESALLHELPAADYSYWGMQGEQNLRRDIAEFKFTLNANSTDGLLRNCHSSMKTEALDILLAAAFSSFTEAFSRTPPAIFNEGHGRESWDSSRIDVTETVGWFTTMYPLHVSPLEDDLTGTVQQLKDQRRSLPRKGWSYFNSAVSNPAGRAAFAKHWPVEILFNYLGVYQGQEQQAASGEDASLLQIIPFNEGDFGPQVNRFALIDINTYVLDGKAHVSLTYNRNMRHIDQIERWVQLYQQTLDDMISTLEQSPRLLTPGDFPLLQNTSYTSLQELQKRFEPSGTPVDNIEDIYACSPMQEGILLTQNRIDGAYHIEMVVQVSSVRGAPIDVPRLVKAWQMVVDRQAVLRTVFVEGLSERPYDQLLLKEHSPLVKLLDQPEGDAVTYMNAQTQVFSPDQPPHCLTILHDTNIGLTLCKLEISHALVDGASMSILVSDWVEAYQNPTTANPGPLYSDYIGYIQSQPRAAAIDFWKSQLSGVRACHFPTIVESNAEVEETRPLRQVEVKIPEASQVRNFCQEHNVTLASIFRLAWAKVLRAFTGDEQVCFGYLASGREIPVAGIEEAVGAFINMLVCSIDFDATSQQSAITSLDKLQDEYLQSLPYQHVSLAEIQHELGLSSGQKLFNTVLSFQRRPHQDFFAGDLHLRYIDGVDPTEYPISVSISDDAGKIHVQMSYFASIMSDAQAASVSNALSSILASILDRPQAPVAQLKMESDEDRRQIFSWNSDIPATVDKCVHAVFNESVKRAPEAIAIDSFEGTMSYSELDLKSSILATQLMQQGVTVGDFVPIAFEKSVWAIVSMMGIMKAGAGYVPLDMAHPDDRLKTIISQLVDVRLVLASQKNTKRMQILADNVLTVSSGTLLDTKSTPVVLPAVIPESSAYCLFTSGTSGVPKGVVLSHRAVNSSTFHHGALIGCNSATRMYQFAAFTFDACILEIFTTLMYGGTICLPSDEERMSDIIGFINRKQVNTAFMTPSVVRIVKPEDIPSMETLILGGEALGADNIATWANRLRLMNGYGPTETCVFAVMKTFERTTDRNDVLGKGVASQTWIVNPDDPSQLAPLGAVGMLHLSGPALADGYLRDQTKTDSVFLESPGFLPGERAYNTGDRARYNDDGSIIYLGRADQQTKLRGQRIELAEIETHTLKNLPEASGVCVDIVFPGGLQDKACLAAFFCLDKKDKSLPGEDLLLPVAESVQNDIVRLQRALEAALPPYEVPALYIPVSKMPTTTAGKLDRRTLRETISSMPQEELLRMYSQTESSKKPLTTVAEQTLALAWSEVLKIPVSRIGSDDNFFRVGGDSISAMVLASKRVATVADIFKHPVLSDMAAVSSSKTSSRDSGSETVAPFSLLDGSATVSSIAAKGKLSPDDVEDAYPCTPLQEGLMALSLLNPGSYILRKVLRLPASMDIPMFKDAWEMTVANNPILRTTIVEGLDARSLQVVLKHNSTSLWRTASSLQEYLDQDEEESFTFGTPLSRYGITADGHFVWTAHHSIYDGWTLPLILNQVRAFYTSNVPKRVPSFNSFIKYITSTTHEEAQTYWTKSLSGGKPIIAYPEPPAATHTHRHRVDGVAHQKIAMQLQPESDVPTATLLRAAWAYVLAQYSDAGEDNDIVFGTTLSGRSCPVDEITEIVGPTITTVPVRMGIPTGETSVRTFLKTVQDQTTDMMPFEHFGLRNIANINADTAAAIQFQNLFVVQPMAQRFDIQPQELLGAEEVALPLKNFDTYPLVWECSLDEKDVHVEARFDQTIIPQNRVERMLCHFEHIVSSFQQATEKTKLEDITMLTTDEMSQILEWNNTYPEVLETTVPAVFAEQVKLRPDALAIDAWDGKLTYAELDQLTTVLAGRLTKDHGVGPEVLVPLCFQKSVWAVATQLSVMKAGGAVVNLDPAQPLERLQLILQDADAKFVLAASHLAKKFETLAGLTTIAIDEQYFSNLPLTSTTALPFISPQNPAYVLFTSGSTGLPKGIVIEHRSLCSSSKAHGTAWNIGPSTRLLQFAAYQFDVSAADIFTTLQRGGCICVPSDDERLNDLAGAINRFQCNWAFLTPTVASLLPAEGIPSLRKLVLGGEASTRAIIAKWHSVLDLIVCYGPAETTVYSSGAPPATASSDPADIGSPIGVLNWIVDPSDHNKLVPIGCTGELILEGPTVARGYLHNEEKTAAAFVTDPAWAKTGEKPRRFYRTGDLVRYNEDGTIHFVGRKDTMMKIRGQRVEAGEIEHAIRARLPTLGHVVVDSARPESLDSRTALIAYLQPSAIAAEETHVLPLDPIKEDLVALQTSLSGALPHYMLPNYFIPISRVPLTTNGKTDRRKLKELVSSLTREQLLEYGLQNSLGDKKQQPSTPAEFALRELWAQTLGVDAETIGTEDQFFRIGGDSILAIKLVSTAAKKGIQLSVTDFFESPALSDMAKVADGRTRSEEQEDDVPYKPFSLITDKPQSKLVKELAAQIQTSEKNIIDVLPATDFQKNAVAHGLMKTRGFRNYLWLDRDGDAETKLITAALHTFVAQHEILRTVFAVHGADIVQTVLRYLPYEIEWHEAADDIESSTMHICKKDTERPVVMADPQLKFFVVGKAGSKASYRLIMRISHAQYDGSCLPQLLNSLVTALECQEAGPISSMAPYFQEQAVSPGKQLEATAYWQSLLSGSTMTPIVKQLHETPSYKNIYNTQLTRTIPTPSAITTRHGITFATILKLAWSLTASSLSSSDDITFGHVVSGRPSSLTALMGPCLNVIPVRVGLENTTTILNLLRQIQNQHASSYPFEATLGTRTIVRDCTSWPQHTRFSSIVQHQNIDETTEAGEVGAWCPEADEADVAIKTTPKEGGDVMEVAMICSNIVIETQKWEAVLNVLCEMIAAIGEDESKSVGEVLRSESGLRLPLTRDDGYTNGHMNGVNGFQQKTQEKARLPALWQEILGLSEEQTVSLDYHSDFFELGGDLVTAAVLVTRLQQLGYGELSVEIIIDHSRFGQMVKALGAVVLGSAVPTQLTAPWYEPPRAHNKFASHWGLYILLLMVAAAATSTAFIMEPSENV</sequence>
<dbReference type="CDD" id="cd19542">
    <property type="entry name" value="CT_NRPS-like"/>
    <property type="match status" value="3"/>
</dbReference>
<reference evidence="7" key="1">
    <citation type="submission" date="2021-02" db="EMBL/GenBank/DDBJ databases">
        <authorList>
            <person name="Syme A R."/>
            <person name="Syme A R."/>
            <person name="Moolhuijzen P."/>
        </authorList>
    </citation>
    <scope>NUCLEOTIDE SEQUENCE</scope>
    <source>
        <strain evidence="7">W1-1</strain>
    </source>
</reference>
<dbReference type="InterPro" id="IPR000873">
    <property type="entry name" value="AMP-dep_synth/lig_dom"/>
</dbReference>
<name>A0A6S6WAH2_9PLEO</name>
<comment type="pathway">
    <text evidence="1">Mycotoxin biosynthesis.</text>
</comment>
<dbReference type="CDD" id="cd19545">
    <property type="entry name" value="FUM14_C_NRPS-like"/>
    <property type="match status" value="1"/>
</dbReference>
<dbReference type="InterPro" id="IPR023213">
    <property type="entry name" value="CAT-like_dom_sf"/>
</dbReference>
<feature type="domain" description="Carrier" evidence="6">
    <location>
        <begin position="1870"/>
        <end position="1946"/>
    </location>
</feature>
<evidence type="ECO:0000256" key="1">
    <source>
        <dbReference type="ARBA" id="ARBA00004685"/>
    </source>
</evidence>
<dbReference type="FunFam" id="1.10.1200.10:FF:000005">
    <property type="entry name" value="Nonribosomal peptide synthetase 1"/>
    <property type="match status" value="1"/>
</dbReference>
<dbReference type="InterPro" id="IPR020845">
    <property type="entry name" value="AMP-binding_CS"/>
</dbReference>
<dbReference type="GO" id="GO:0016874">
    <property type="term" value="F:ligase activity"/>
    <property type="evidence" value="ECO:0007669"/>
    <property type="project" value="UniProtKB-KW"/>
</dbReference>
<feature type="domain" description="Carrier" evidence="6">
    <location>
        <begin position="2983"/>
        <end position="3059"/>
    </location>
</feature>
<comment type="similarity">
    <text evidence="5">Belongs to the NRP synthetase family.</text>
</comment>